<gene>
    <name evidence="3" type="ORF">JDN41_11935</name>
</gene>
<feature type="transmembrane region" description="Helical" evidence="1">
    <location>
        <begin position="447"/>
        <end position="471"/>
    </location>
</feature>
<feature type="transmembrane region" description="Helical" evidence="1">
    <location>
        <begin position="210"/>
        <end position="229"/>
    </location>
</feature>
<keyword evidence="1" id="KW-1133">Transmembrane helix</keyword>
<evidence type="ECO:0000256" key="1">
    <source>
        <dbReference type="SAM" id="Phobius"/>
    </source>
</evidence>
<protein>
    <submittedName>
        <fullName evidence="3">Sodium:proton antiporter</fullName>
    </submittedName>
</protein>
<feature type="transmembrane region" description="Helical" evidence="1">
    <location>
        <begin position="322"/>
        <end position="344"/>
    </location>
</feature>
<dbReference type="EMBL" id="JAEMUK010000078">
    <property type="protein sequence ID" value="MBJ7544255.1"/>
    <property type="molecule type" value="Genomic_DNA"/>
</dbReference>
<dbReference type="Proteomes" id="UP000623250">
    <property type="component" value="Unassembled WGS sequence"/>
</dbReference>
<evidence type="ECO:0000313" key="3">
    <source>
        <dbReference type="EMBL" id="MBJ7544255.1"/>
    </source>
</evidence>
<feature type="signal peptide" evidence="2">
    <location>
        <begin position="1"/>
        <end position="26"/>
    </location>
</feature>
<reference evidence="3 4" key="1">
    <citation type="submission" date="2020-12" db="EMBL/GenBank/DDBJ databases">
        <title>Revised draft genomes of Rhodomicrobium vannielii ATCC 17100 and Rhodomicrobium udaipurense JA643.</title>
        <authorList>
            <person name="Conners E.M."/>
            <person name="Davenport E.J."/>
            <person name="Bose A."/>
        </authorList>
    </citation>
    <scope>NUCLEOTIDE SEQUENCE [LARGE SCALE GENOMIC DNA]</scope>
    <source>
        <strain evidence="3 4">JA643</strain>
    </source>
</reference>
<feature type="transmembrane region" description="Helical" evidence="1">
    <location>
        <begin position="70"/>
        <end position="90"/>
    </location>
</feature>
<feature type="transmembrane region" description="Helical" evidence="1">
    <location>
        <begin position="291"/>
        <end position="310"/>
    </location>
</feature>
<organism evidence="3 4">
    <name type="scientific">Rhodomicrobium udaipurense</name>
    <dbReference type="NCBI Taxonomy" id="1202716"/>
    <lineage>
        <taxon>Bacteria</taxon>
        <taxon>Pseudomonadati</taxon>
        <taxon>Pseudomonadota</taxon>
        <taxon>Alphaproteobacteria</taxon>
        <taxon>Hyphomicrobiales</taxon>
        <taxon>Hyphomicrobiaceae</taxon>
        <taxon>Rhodomicrobium</taxon>
    </lineage>
</organism>
<dbReference type="AlphaFoldDB" id="A0A8I1KI09"/>
<keyword evidence="1" id="KW-0472">Membrane</keyword>
<accession>A0A8I1KI09</accession>
<feature type="transmembrane region" description="Helical" evidence="1">
    <location>
        <begin position="36"/>
        <end position="58"/>
    </location>
</feature>
<keyword evidence="2" id="KW-0732">Signal</keyword>
<feature type="transmembrane region" description="Helical" evidence="1">
    <location>
        <begin position="405"/>
        <end position="426"/>
    </location>
</feature>
<feature type="chain" id="PRO_5034082917" evidence="2">
    <location>
        <begin position="27"/>
        <end position="472"/>
    </location>
</feature>
<keyword evidence="1" id="KW-0812">Transmembrane</keyword>
<name>A0A8I1KI09_9HYPH</name>
<dbReference type="InterPro" id="IPR031566">
    <property type="entry name" value="CitMHS_2"/>
</dbReference>
<feature type="transmembrane region" description="Helical" evidence="1">
    <location>
        <begin position="170"/>
        <end position="190"/>
    </location>
</feature>
<sequence>MNISFRPRLRSIAALAVLAGPTPAMGAGPSLDGAGLSLLWCLPFAGVLLSLAILPMVASHFWHRRQGLIALAWALLFLVPFASVYGSSAAAHQLLDVALLEYIPFIVLIGSLYTIAGGIWLGGSLSGSPGQNTAIMAAGTGLASLVGTTGAAMIFIRPLMRANRSRTHQAHLVIFFIFLVCNVGGALTPLGDPPLFLGYLKGVPFSWPFLHLWPHTLLLATILLGWFYVLDRRYYKTETPREHRLGGEGLKIWGIVNLPLIAAVVFAVAASGTTFIGPVDIAGVEVRGESLVRDAVLVVLAVLSLALTPLKARRQNEFNWAPVLEVAKLFAAIFVTIVPAIAILKAGEHGAAAPLFAALGSADAPNHIAYFWLTGLLSSFLDNAPSYLVFFNAAGGDPVALAGPLASTLAAISAGAVFMGALTYIGNAPNFMVRAIAEHQGIKMPSFFGFMLWSVGFMIPPLLLVTALFFAG</sequence>
<dbReference type="Pfam" id="PF16980">
    <property type="entry name" value="CitMHS_2"/>
    <property type="match status" value="1"/>
</dbReference>
<feature type="transmembrane region" description="Helical" evidence="1">
    <location>
        <begin position="102"/>
        <end position="121"/>
    </location>
</feature>
<keyword evidence="4" id="KW-1185">Reference proteome</keyword>
<comment type="caution">
    <text evidence="3">The sequence shown here is derived from an EMBL/GenBank/DDBJ whole genome shotgun (WGS) entry which is preliminary data.</text>
</comment>
<dbReference type="RefSeq" id="WP_052037216.1">
    <property type="nucleotide sequence ID" value="NZ_JAEMUK010000078.1"/>
</dbReference>
<evidence type="ECO:0000313" key="4">
    <source>
        <dbReference type="Proteomes" id="UP000623250"/>
    </source>
</evidence>
<feature type="transmembrane region" description="Helical" evidence="1">
    <location>
        <begin position="250"/>
        <end position="271"/>
    </location>
</feature>
<evidence type="ECO:0000256" key="2">
    <source>
        <dbReference type="SAM" id="SignalP"/>
    </source>
</evidence>
<proteinExistence type="predicted"/>